<proteinExistence type="predicted"/>
<evidence type="ECO:0000313" key="2">
    <source>
        <dbReference type="Proteomes" id="UP000032304"/>
    </source>
</evidence>
<dbReference type="EMBL" id="CM001746">
    <property type="protein sequence ID" value="KJB40250.1"/>
    <property type="molecule type" value="Genomic_DNA"/>
</dbReference>
<sequence>MTLKSVIKRQSGSFVSYNTYIKDIKLQSSHQIRNWLPSIHGREKKRKFFLNPKTNLQLCLEKWLYMEITVEDEQGLGFI</sequence>
<reference evidence="1 2" key="1">
    <citation type="journal article" date="2012" name="Nature">
        <title>Repeated polyploidization of Gossypium genomes and the evolution of spinnable cotton fibres.</title>
        <authorList>
            <person name="Paterson A.H."/>
            <person name="Wendel J.F."/>
            <person name="Gundlach H."/>
            <person name="Guo H."/>
            <person name="Jenkins J."/>
            <person name="Jin D."/>
            <person name="Llewellyn D."/>
            <person name="Showmaker K.C."/>
            <person name="Shu S."/>
            <person name="Udall J."/>
            <person name="Yoo M.J."/>
            <person name="Byers R."/>
            <person name="Chen W."/>
            <person name="Doron-Faigenboim A."/>
            <person name="Duke M.V."/>
            <person name="Gong L."/>
            <person name="Grimwood J."/>
            <person name="Grover C."/>
            <person name="Grupp K."/>
            <person name="Hu G."/>
            <person name="Lee T.H."/>
            <person name="Li J."/>
            <person name="Lin L."/>
            <person name="Liu T."/>
            <person name="Marler B.S."/>
            <person name="Page J.T."/>
            <person name="Roberts A.W."/>
            <person name="Romanel E."/>
            <person name="Sanders W.S."/>
            <person name="Szadkowski E."/>
            <person name="Tan X."/>
            <person name="Tang H."/>
            <person name="Xu C."/>
            <person name="Wang J."/>
            <person name="Wang Z."/>
            <person name="Zhang D."/>
            <person name="Zhang L."/>
            <person name="Ashrafi H."/>
            <person name="Bedon F."/>
            <person name="Bowers J.E."/>
            <person name="Brubaker C.L."/>
            <person name="Chee P.W."/>
            <person name="Das S."/>
            <person name="Gingle A.R."/>
            <person name="Haigler C.H."/>
            <person name="Harker D."/>
            <person name="Hoffmann L.V."/>
            <person name="Hovav R."/>
            <person name="Jones D.C."/>
            <person name="Lemke C."/>
            <person name="Mansoor S."/>
            <person name="ur Rahman M."/>
            <person name="Rainville L.N."/>
            <person name="Rambani A."/>
            <person name="Reddy U.K."/>
            <person name="Rong J.K."/>
            <person name="Saranga Y."/>
            <person name="Scheffler B.E."/>
            <person name="Scheffler J.A."/>
            <person name="Stelly D.M."/>
            <person name="Triplett B.A."/>
            <person name="Van Deynze A."/>
            <person name="Vaslin M.F."/>
            <person name="Waghmare V.N."/>
            <person name="Walford S.A."/>
            <person name="Wright R.J."/>
            <person name="Zaki E.A."/>
            <person name="Zhang T."/>
            <person name="Dennis E.S."/>
            <person name="Mayer K.F."/>
            <person name="Peterson D.G."/>
            <person name="Rokhsar D.S."/>
            <person name="Wang X."/>
            <person name="Schmutz J."/>
        </authorList>
    </citation>
    <scope>NUCLEOTIDE SEQUENCE [LARGE SCALE GENOMIC DNA]</scope>
</reference>
<gene>
    <name evidence="1" type="ORF">B456_007G053600</name>
</gene>
<evidence type="ECO:0000313" key="1">
    <source>
        <dbReference type="EMBL" id="KJB40250.1"/>
    </source>
</evidence>
<name>A0A0D2T9A9_GOSRA</name>
<dbReference type="AlphaFoldDB" id="A0A0D2T9A9"/>
<dbReference type="Proteomes" id="UP000032304">
    <property type="component" value="Chromosome 7"/>
</dbReference>
<protein>
    <submittedName>
        <fullName evidence="1">Uncharacterized protein</fullName>
    </submittedName>
</protein>
<keyword evidence="2" id="KW-1185">Reference proteome</keyword>
<organism evidence="1 2">
    <name type="scientific">Gossypium raimondii</name>
    <name type="common">Peruvian cotton</name>
    <name type="synonym">Gossypium klotzschianum subsp. raimondii</name>
    <dbReference type="NCBI Taxonomy" id="29730"/>
    <lineage>
        <taxon>Eukaryota</taxon>
        <taxon>Viridiplantae</taxon>
        <taxon>Streptophyta</taxon>
        <taxon>Embryophyta</taxon>
        <taxon>Tracheophyta</taxon>
        <taxon>Spermatophyta</taxon>
        <taxon>Magnoliopsida</taxon>
        <taxon>eudicotyledons</taxon>
        <taxon>Gunneridae</taxon>
        <taxon>Pentapetalae</taxon>
        <taxon>rosids</taxon>
        <taxon>malvids</taxon>
        <taxon>Malvales</taxon>
        <taxon>Malvaceae</taxon>
        <taxon>Malvoideae</taxon>
        <taxon>Gossypium</taxon>
    </lineage>
</organism>
<dbReference type="Gramene" id="KJB40250">
    <property type="protein sequence ID" value="KJB40250"/>
    <property type="gene ID" value="B456_007G053600"/>
</dbReference>
<accession>A0A0D2T9A9</accession>